<gene>
    <name evidence="4" type="ORF">IMG5_129260</name>
</gene>
<evidence type="ECO:0000256" key="1">
    <source>
        <dbReference type="ARBA" id="ARBA00022574"/>
    </source>
</evidence>
<dbReference type="GO" id="GO:0004381">
    <property type="term" value="F:fucosylgalactoside 3-alpha-galactosyltransferase activity"/>
    <property type="evidence" value="ECO:0007669"/>
    <property type="project" value="UniProtKB-EC"/>
</dbReference>
<dbReference type="PROSITE" id="PS50082">
    <property type="entry name" value="WD_REPEATS_2"/>
    <property type="match status" value="3"/>
</dbReference>
<reference evidence="4 5" key="1">
    <citation type="submission" date="2011-07" db="EMBL/GenBank/DDBJ databases">
        <authorList>
            <person name="Coyne R."/>
            <person name="Brami D."/>
            <person name="Johnson J."/>
            <person name="Hostetler J."/>
            <person name="Hannick L."/>
            <person name="Clark T."/>
            <person name="Cassidy-Hanley D."/>
            <person name="Inman J."/>
        </authorList>
    </citation>
    <scope>NUCLEOTIDE SEQUENCE [LARGE SCALE GENOMIC DNA]</scope>
    <source>
        <strain evidence="4 5">G5</strain>
    </source>
</reference>
<accession>G0QW46</accession>
<dbReference type="PROSITE" id="PS50294">
    <property type="entry name" value="WD_REPEATS_REGION"/>
    <property type="match status" value="1"/>
</dbReference>
<feature type="non-terminal residue" evidence="4">
    <location>
        <position position="494"/>
    </location>
</feature>
<evidence type="ECO:0000256" key="2">
    <source>
        <dbReference type="ARBA" id="ARBA00022737"/>
    </source>
</evidence>
<evidence type="ECO:0000256" key="3">
    <source>
        <dbReference type="PROSITE-ProRule" id="PRU00221"/>
    </source>
</evidence>
<proteinExistence type="predicted"/>
<dbReference type="InterPro" id="IPR015943">
    <property type="entry name" value="WD40/YVTN_repeat-like_dom_sf"/>
</dbReference>
<feature type="repeat" description="WD" evidence="3">
    <location>
        <begin position="249"/>
        <end position="290"/>
    </location>
</feature>
<dbReference type="OrthoDB" id="674604at2759"/>
<keyword evidence="4" id="KW-0328">Glycosyltransferase</keyword>
<dbReference type="EC" id="2.4.1.37" evidence="4"/>
<evidence type="ECO:0000313" key="5">
    <source>
        <dbReference type="Proteomes" id="UP000008983"/>
    </source>
</evidence>
<dbReference type="SUPFAM" id="SSF50978">
    <property type="entry name" value="WD40 repeat-like"/>
    <property type="match status" value="1"/>
</dbReference>
<dbReference type="InterPro" id="IPR036322">
    <property type="entry name" value="WD40_repeat_dom_sf"/>
</dbReference>
<dbReference type="GeneID" id="14906678"/>
<dbReference type="Pfam" id="PF00400">
    <property type="entry name" value="WD40"/>
    <property type="match status" value="4"/>
</dbReference>
<dbReference type="AlphaFoldDB" id="G0QW46"/>
<dbReference type="PANTHER" id="PTHR19848:SF8">
    <property type="entry name" value="F-BOX AND WD REPEAT DOMAIN CONTAINING 7"/>
    <property type="match status" value="1"/>
</dbReference>
<dbReference type="OMA" id="NAHNREI"/>
<dbReference type="InterPro" id="IPR020472">
    <property type="entry name" value="WD40_PAC1"/>
</dbReference>
<dbReference type="PRINTS" id="PR00320">
    <property type="entry name" value="GPROTEINBRPT"/>
</dbReference>
<dbReference type="SUPFAM" id="SSF69322">
    <property type="entry name" value="Tricorn protease domain 2"/>
    <property type="match status" value="1"/>
</dbReference>
<dbReference type="PANTHER" id="PTHR19848">
    <property type="entry name" value="WD40 REPEAT PROTEIN"/>
    <property type="match status" value="1"/>
</dbReference>
<evidence type="ECO:0000313" key="4">
    <source>
        <dbReference type="EMBL" id="EGR30566.1"/>
    </source>
</evidence>
<dbReference type="Proteomes" id="UP000008983">
    <property type="component" value="Unassembled WGS sequence"/>
</dbReference>
<organism evidence="4 5">
    <name type="scientific">Ichthyophthirius multifiliis</name>
    <name type="common">White spot disease agent</name>
    <name type="synonym">Ich</name>
    <dbReference type="NCBI Taxonomy" id="5932"/>
    <lineage>
        <taxon>Eukaryota</taxon>
        <taxon>Sar</taxon>
        <taxon>Alveolata</taxon>
        <taxon>Ciliophora</taxon>
        <taxon>Intramacronucleata</taxon>
        <taxon>Oligohymenophorea</taxon>
        <taxon>Hymenostomatida</taxon>
        <taxon>Ophryoglenina</taxon>
        <taxon>Ichthyophthirius</taxon>
    </lineage>
</organism>
<keyword evidence="1 3" id="KW-0853">WD repeat</keyword>
<keyword evidence="2" id="KW-0677">Repeat</keyword>
<dbReference type="SMART" id="SM00320">
    <property type="entry name" value="WD40"/>
    <property type="match status" value="5"/>
</dbReference>
<dbReference type="Gene3D" id="2.130.10.10">
    <property type="entry name" value="YVTN repeat-like/Quinoprotein amine dehydrogenase"/>
    <property type="match status" value="3"/>
</dbReference>
<dbReference type="InterPro" id="IPR001680">
    <property type="entry name" value="WD40_rpt"/>
</dbReference>
<dbReference type="InParanoid" id="G0QW46"/>
<dbReference type="EMBL" id="GL983979">
    <property type="protein sequence ID" value="EGR30566.1"/>
    <property type="molecule type" value="Genomic_DNA"/>
</dbReference>
<keyword evidence="4" id="KW-0808">Transferase</keyword>
<feature type="repeat" description="WD" evidence="3">
    <location>
        <begin position="225"/>
        <end position="238"/>
    </location>
</feature>
<protein>
    <submittedName>
        <fullName evidence="4">WD repeat protein</fullName>
        <ecNumber evidence="4">2.4.1.37</ecNumber>
    </submittedName>
</protein>
<name>G0QW46_ICHMU</name>
<dbReference type="eggNOG" id="KOG0281">
    <property type="taxonomic scope" value="Eukaryota"/>
</dbReference>
<dbReference type="STRING" id="857967.G0QW46"/>
<dbReference type="RefSeq" id="XP_004032153.1">
    <property type="nucleotide sequence ID" value="XM_004032105.1"/>
</dbReference>
<feature type="repeat" description="WD" evidence="3">
    <location>
        <begin position="414"/>
        <end position="453"/>
    </location>
</feature>
<keyword evidence="5" id="KW-1185">Reference proteome</keyword>
<sequence>MKKMVNNSTYITCIHCKEGENVQLYAGDTEGSIHIIRPETLKKSSGYVLEKSNYNYHRLHVIQFISVSKDNQLFTIGYDQKILGFEELASKQFFSLKNPHKCLFTSICWNISQSVIQILKTQKIKKKKQELIAADEQGRIYFINIHSDKAIQEFHLYQQKILSIEIIENLQQLLVVTANFIDVLRIKRGVKAGNITEAHTGPIIDLYALIPYKLTDKKYKDTPKLISTSLDNTIRVWDPKDMQCQNLLENNEKQEISCLSYLKQANLFVTGHEDGNIKLWNIELNSCLVLDQQPPNKHWDSIQCFASCIFVQKKTQSEEKIEFLFSSGYDGKINVWEIFEKKSFAQNTFSGSIICPQLKSSIIVDPQLENCVGQIEILFLVIDEKEQNIIAAGNSGKLYYIKIAQQNNNSKISINAHNNSINILVIEGRILFSGSDEMVIKLWDLDSKQHINTLDHFQEPVVDMLIIQESGHLISCSFEGKIRVWDYIHSECIK</sequence>